<dbReference type="EC" id="3.5.4.5" evidence="4 15"/>
<reference evidence="17" key="1">
    <citation type="submission" date="2021-01" db="EMBL/GenBank/DDBJ databases">
        <title>Genomic Encyclopedia of Type Strains, Phase IV (KMG-IV): sequencing the most valuable type-strain genomes for metagenomic binning, comparative biology and taxonomic classification.</title>
        <authorList>
            <person name="Goeker M."/>
        </authorList>
    </citation>
    <scope>NUCLEOTIDE SEQUENCE</scope>
    <source>
        <strain evidence="17">DSM 23230</strain>
    </source>
</reference>
<evidence type="ECO:0000256" key="7">
    <source>
        <dbReference type="ARBA" id="ARBA00022801"/>
    </source>
</evidence>
<evidence type="ECO:0000256" key="3">
    <source>
        <dbReference type="ARBA" id="ARBA00006576"/>
    </source>
</evidence>
<dbReference type="PANTHER" id="PTHR11644">
    <property type="entry name" value="CYTIDINE DEAMINASE"/>
    <property type="match status" value="1"/>
</dbReference>
<feature type="binding site" evidence="14">
    <location>
        <position position="56"/>
    </location>
    <ligand>
        <name>Zn(2+)</name>
        <dbReference type="ChEBI" id="CHEBI:29105"/>
        <note>catalytic</note>
    </ligand>
</feature>
<dbReference type="GO" id="GO:0055086">
    <property type="term" value="P:nucleobase-containing small molecule metabolic process"/>
    <property type="evidence" value="ECO:0007669"/>
    <property type="project" value="UniProtKB-ARBA"/>
</dbReference>
<evidence type="ECO:0000313" key="17">
    <source>
        <dbReference type="EMBL" id="MBM7555703.1"/>
    </source>
</evidence>
<dbReference type="NCBIfam" id="NF004064">
    <property type="entry name" value="PRK05578.1"/>
    <property type="match status" value="1"/>
</dbReference>
<dbReference type="GO" id="GO:0072527">
    <property type="term" value="P:pyrimidine-containing compound metabolic process"/>
    <property type="evidence" value="ECO:0007669"/>
    <property type="project" value="UniProtKB-ARBA"/>
</dbReference>
<dbReference type="Proteomes" id="UP000774000">
    <property type="component" value="Unassembled WGS sequence"/>
</dbReference>
<feature type="binding site" evidence="14">
    <location>
        <position position="89"/>
    </location>
    <ligand>
        <name>Zn(2+)</name>
        <dbReference type="ChEBI" id="CHEBI:29105"/>
        <note>catalytic</note>
    </ligand>
</feature>
<dbReference type="GO" id="GO:0004126">
    <property type="term" value="F:cytidine deaminase activity"/>
    <property type="evidence" value="ECO:0007669"/>
    <property type="project" value="UniProtKB-UniRule"/>
</dbReference>
<evidence type="ECO:0000256" key="12">
    <source>
        <dbReference type="PIRSR" id="PIRSR606262-1"/>
    </source>
</evidence>
<protein>
    <recommendedName>
        <fullName evidence="5 15">Cytidine deaminase</fullName>
        <ecNumber evidence="4 15">3.5.4.5</ecNumber>
    </recommendedName>
    <alternativeName>
        <fullName evidence="9 15">Cytidine aminohydrolase</fullName>
    </alternativeName>
</protein>
<proteinExistence type="inferred from homology"/>
<evidence type="ECO:0000313" key="18">
    <source>
        <dbReference type="Proteomes" id="UP000774000"/>
    </source>
</evidence>
<dbReference type="GO" id="GO:0008270">
    <property type="term" value="F:zinc ion binding"/>
    <property type="evidence" value="ECO:0007669"/>
    <property type="project" value="UniProtKB-UniRule"/>
</dbReference>
<name>A0A938XNG4_9FIRM</name>
<dbReference type="CDD" id="cd01283">
    <property type="entry name" value="cytidine_deaminase"/>
    <property type="match status" value="1"/>
</dbReference>
<dbReference type="PROSITE" id="PS51747">
    <property type="entry name" value="CYT_DCMP_DEAMINASES_2"/>
    <property type="match status" value="1"/>
</dbReference>
<organism evidence="17 18">
    <name type="scientific">Halanaerobacter jeridensis</name>
    <dbReference type="NCBI Taxonomy" id="706427"/>
    <lineage>
        <taxon>Bacteria</taxon>
        <taxon>Bacillati</taxon>
        <taxon>Bacillota</taxon>
        <taxon>Clostridia</taxon>
        <taxon>Halanaerobiales</taxon>
        <taxon>Halobacteroidaceae</taxon>
        <taxon>Halanaerobacter</taxon>
    </lineage>
</organism>
<comment type="catalytic activity">
    <reaction evidence="11 15">
        <text>cytidine + H2O + H(+) = uridine + NH4(+)</text>
        <dbReference type="Rhea" id="RHEA:16069"/>
        <dbReference type="ChEBI" id="CHEBI:15377"/>
        <dbReference type="ChEBI" id="CHEBI:15378"/>
        <dbReference type="ChEBI" id="CHEBI:16704"/>
        <dbReference type="ChEBI" id="CHEBI:17562"/>
        <dbReference type="ChEBI" id="CHEBI:28938"/>
        <dbReference type="EC" id="3.5.4.5"/>
    </reaction>
</comment>
<comment type="function">
    <text evidence="2 15">This enzyme scavenges exogenous and endogenous cytidine and 2'-deoxycytidine for UMP synthesis.</text>
</comment>
<dbReference type="AlphaFoldDB" id="A0A938XNG4"/>
<keyword evidence="18" id="KW-1185">Reference proteome</keyword>
<evidence type="ECO:0000256" key="11">
    <source>
        <dbReference type="ARBA" id="ARBA00049558"/>
    </source>
</evidence>
<dbReference type="NCBIfam" id="TIGR01354">
    <property type="entry name" value="cyt_deam_tetra"/>
    <property type="match status" value="1"/>
</dbReference>
<dbReference type="Pfam" id="PF00383">
    <property type="entry name" value="dCMP_cyt_deam_1"/>
    <property type="match status" value="1"/>
</dbReference>
<dbReference type="PANTHER" id="PTHR11644:SF2">
    <property type="entry name" value="CYTIDINE DEAMINASE"/>
    <property type="match status" value="1"/>
</dbReference>
<dbReference type="PROSITE" id="PS00903">
    <property type="entry name" value="CYT_DCMP_DEAMINASES_1"/>
    <property type="match status" value="1"/>
</dbReference>
<evidence type="ECO:0000256" key="6">
    <source>
        <dbReference type="ARBA" id="ARBA00022723"/>
    </source>
</evidence>
<gene>
    <name evidence="17" type="ORF">JOC47_000528</name>
</gene>
<dbReference type="EMBL" id="JAFBDQ010000002">
    <property type="protein sequence ID" value="MBM7555703.1"/>
    <property type="molecule type" value="Genomic_DNA"/>
</dbReference>
<dbReference type="SUPFAM" id="SSF53927">
    <property type="entry name" value="Cytidine deaminase-like"/>
    <property type="match status" value="1"/>
</dbReference>
<evidence type="ECO:0000256" key="2">
    <source>
        <dbReference type="ARBA" id="ARBA00003949"/>
    </source>
</evidence>
<sequence>MKKKVEGKLIEKATQARKNAYTPYSNFKVGAAVLTASGNIYTGCNIENSAYSVCNCAERTAIFKAISEGEQDIKAVAIVADQSKPTTPCGSCRQVMSEFGDDIEVIMTNLDGDKVVKSIDELLWGAFKLEE</sequence>
<evidence type="ECO:0000256" key="4">
    <source>
        <dbReference type="ARBA" id="ARBA00012783"/>
    </source>
</evidence>
<dbReference type="InterPro" id="IPR016192">
    <property type="entry name" value="APOBEC/CMP_deaminase_Zn-bd"/>
</dbReference>
<comment type="caution">
    <text evidence="17">The sequence shown here is derived from an EMBL/GenBank/DDBJ whole genome shotgun (WGS) entry which is preliminary data.</text>
</comment>
<dbReference type="GO" id="GO:0042802">
    <property type="term" value="F:identical protein binding"/>
    <property type="evidence" value="ECO:0007669"/>
    <property type="project" value="UniProtKB-ARBA"/>
</dbReference>
<dbReference type="RefSeq" id="WP_204700424.1">
    <property type="nucleotide sequence ID" value="NZ_JAFBDQ010000002.1"/>
</dbReference>
<evidence type="ECO:0000256" key="1">
    <source>
        <dbReference type="ARBA" id="ARBA00001947"/>
    </source>
</evidence>
<dbReference type="FunFam" id="3.40.140.10:FF:000008">
    <property type="entry name" value="Cytidine deaminase"/>
    <property type="match status" value="1"/>
</dbReference>
<keyword evidence="6 14" id="KW-0479">Metal-binding</keyword>
<evidence type="ECO:0000256" key="8">
    <source>
        <dbReference type="ARBA" id="ARBA00022833"/>
    </source>
</evidence>
<evidence type="ECO:0000256" key="15">
    <source>
        <dbReference type="RuleBase" id="RU364006"/>
    </source>
</evidence>
<feature type="active site" description="Proton donor" evidence="12">
    <location>
        <position position="58"/>
    </location>
</feature>
<comment type="similarity">
    <text evidence="3 15">Belongs to the cytidine and deoxycytidylate deaminase family.</text>
</comment>
<feature type="binding site" evidence="13">
    <location>
        <begin position="45"/>
        <end position="51"/>
    </location>
    <ligand>
        <name>substrate</name>
    </ligand>
</feature>
<keyword evidence="8 14" id="KW-0862">Zinc</keyword>
<comment type="cofactor">
    <cofactor evidence="1 14 15">
        <name>Zn(2+)</name>
        <dbReference type="ChEBI" id="CHEBI:29105"/>
    </cofactor>
</comment>
<comment type="catalytic activity">
    <reaction evidence="10 15">
        <text>2'-deoxycytidine + H2O + H(+) = 2'-deoxyuridine + NH4(+)</text>
        <dbReference type="Rhea" id="RHEA:13433"/>
        <dbReference type="ChEBI" id="CHEBI:15377"/>
        <dbReference type="ChEBI" id="CHEBI:15378"/>
        <dbReference type="ChEBI" id="CHEBI:15698"/>
        <dbReference type="ChEBI" id="CHEBI:16450"/>
        <dbReference type="ChEBI" id="CHEBI:28938"/>
        <dbReference type="EC" id="3.5.4.5"/>
    </reaction>
</comment>
<accession>A0A938XNG4</accession>
<evidence type="ECO:0000256" key="5">
    <source>
        <dbReference type="ARBA" id="ARBA00018266"/>
    </source>
</evidence>
<evidence type="ECO:0000256" key="13">
    <source>
        <dbReference type="PIRSR" id="PIRSR606262-2"/>
    </source>
</evidence>
<evidence type="ECO:0000256" key="10">
    <source>
        <dbReference type="ARBA" id="ARBA00049252"/>
    </source>
</evidence>
<evidence type="ECO:0000259" key="16">
    <source>
        <dbReference type="PROSITE" id="PS51747"/>
    </source>
</evidence>
<evidence type="ECO:0000256" key="9">
    <source>
        <dbReference type="ARBA" id="ARBA00032005"/>
    </source>
</evidence>
<dbReference type="GO" id="GO:0005829">
    <property type="term" value="C:cytosol"/>
    <property type="evidence" value="ECO:0007669"/>
    <property type="project" value="TreeGrafter"/>
</dbReference>
<dbReference type="Gene3D" id="3.40.140.10">
    <property type="entry name" value="Cytidine Deaminase, domain 2"/>
    <property type="match status" value="1"/>
</dbReference>
<dbReference type="InterPro" id="IPR050202">
    <property type="entry name" value="Cyt/Deoxycyt_deaminase"/>
</dbReference>
<evidence type="ECO:0000256" key="14">
    <source>
        <dbReference type="PIRSR" id="PIRSR606262-3"/>
    </source>
</evidence>
<feature type="domain" description="CMP/dCMP-type deaminase" evidence="16">
    <location>
        <begin position="4"/>
        <end position="130"/>
    </location>
</feature>
<keyword evidence="7 15" id="KW-0378">Hydrolase</keyword>
<dbReference type="InterPro" id="IPR006262">
    <property type="entry name" value="Cyt_deam_tetra"/>
</dbReference>
<dbReference type="InterPro" id="IPR002125">
    <property type="entry name" value="CMP_dCMP_dom"/>
</dbReference>
<feature type="binding site" evidence="14">
    <location>
        <position position="92"/>
    </location>
    <ligand>
        <name>Zn(2+)</name>
        <dbReference type="ChEBI" id="CHEBI:29105"/>
        <note>catalytic</note>
    </ligand>
</feature>
<dbReference type="InterPro" id="IPR016193">
    <property type="entry name" value="Cytidine_deaminase-like"/>
</dbReference>